<organism evidence="2 3">
    <name type="scientific">Runella defluvii</name>
    <dbReference type="NCBI Taxonomy" id="370973"/>
    <lineage>
        <taxon>Bacteria</taxon>
        <taxon>Pseudomonadati</taxon>
        <taxon>Bacteroidota</taxon>
        <taxon>Cytophagia</taxon>
        <taxon>Cytophagales</taxon>
        <taxon>Spirosomataceae</taxon>
        <taxon>Runella</taxon>
    </lineage>
</organism>
<dbReference type="RefSeq" id="WP_183974160.1">
    <property type="nucleotide sequence ID" value="NZ_JACIBY010000005.1"/>
</dbReference>
<evidence type="ECO:0000313" key="3">
    <source>
        <dbReference type="Proteomes" id="UP000541352"/>
    </source>
</evidence>
<dbReference type="SUPFAM" id="SSF55298">
    <property type="entry name" value="YjgF-like"/>
    <property type="match status" value="1"/>
</dbReference>
<dbReference type="EMBL" id="JACIBY010000005">
    <property type="protein sequence ID" value="MBB3838570.1"/>
    <property type="molecule type" value="Genomic_DNA"/>
</dbReference>
<dbReference type="Gene3D" id="3.30.1330.40">
    <property type="entry name" value="RutC-like"/>
    <property type="match status" value="1"/>
</dbReference>
<keyword evidence="3" id="KW-1185">Reference proteome</keyword>
<keyword evidence="1" id="KW-0732">Signal</keyword>
<sequence length="160" mass="17481">MKPSLLLLFLSLFTSSVIAQTVSFYGSPTSPISSGAVVPAGKQLLWTSGVTAGVADSTAAEGSYARFGDTKTQAINILKNLEKAVKAKGLTFKDVLMLRIYITPDHFKGNKHDYQGWFDAYAQYFDTKENPTKPTRSTLGIMALTHPDKFIEIELVAVFP</sequence>
<comment type="caution">
    <text evidence="2">The sequence shown here is derived from an EMBL/GenBank/DDBJ whole genome shotgun (WGS) entry which is preliminary data.</text>
</comment>
<proteinExistence type="predicted"/>
<dbReference type="Proteomes" id="UP000541352">
    <property type="component" value="Unassembled WGS sequence"/>
</dbReference>
<dbReference type="GO" id="GO:0019239">
    <property type="term" value="F:deaminase activity"/>
    <property type="evidence" value="ECO:0007669"/>
    <property type="project" value="TreeGrafter"/>
</dbReference>
<dbReference type="InterPro" id="IPR035959">
    <property type="entry name" value="RutC-like_sf"/>
</dbReference>
<dbReference type="CDD" id="cd06151">
    <property type="entry name" value="YjgF_YER057c_UK114_like_3"/>
    <property type="match status" value="1"/>
</dbReference>
<dbReference type="InterPro" id="IPR006175">
    <property type="entry name" value="YjgF/YER057c/UK114"/>
</dbReference>
<reference evidence="2 3" key="1">
    <citation type="submission" date="2020-08" db="EMBL/GenBank/DDBJ databases">
        <title>Genomic Encyclopedia of Type Strains, Phase IV (KMG-IV): sequencing the most valuable type-strain genomes for metagenomic binning, comparative biology and taxonomic classification.</title>
        <authorList>
            <person name="Goeker M."/>
        </authorList>
    </citation>
    <scope>NUCLEOTIDE SEQUENCE [LARGE SCALE GENOMIC DNA]</scope>
    <source>
        <strain evidence="2 3">DSM 17976</strain>
    </source>
</reference>
<protein>
    <submittedName>
        <fullName evidence="2">Enamine deaminase RidA (YjgF/YER057c/UK114 family)</fullName>
    </submittedName>
</protein>
<dbReference type="GO" id="GO:0005829">
    <property type="term" value="C:cytosol"/>
    <property type="evidence" value="ECO:0007669"/>
    <property type="project" value="TreeGrafter"/>
</dbReference>
<dbReference type="Pfam" id="PF01042">
    <property type="entry name" value="Ribonuc_L-PSP"/>
    <property type="match status" value="1"/>
</dbReference>
<gene>
    <name evidence="2" type="ORF">FHS57_002576</name>
</gene>
<feature type="chain" id="PRO_5031278013" evidence="1">
    <location>
        <begin position="20"/>
        <end position="160"/>
    </location>
</feature>
<evidence type="ECO:0000313" key="2">
    <source>
        <dbReference type="EMBL" id="MBB3838570.1"/>
    </source>
</evidence>
<dbReference type="PANTHER" id="PTHR11803:SF59">
    <property type="entry name" value="ENDORIBONUCLEASE"/>
    <property type="match status" value="1"/>
</dbReference>
<accession>A0A7W5ZKU8</accession>
<name>A0A7W5ZKU8_9BACT</name>
<evidence type="ECO:0000256" key="1">
    <source>
        <dbReference type="SAM" id="SignalP"/>
    </source>
</evidence>
<dbReference type="AlphaFoldDB" id="A0A7W5ZKU8"/>
<dbReference type="PANTHER" id="PTHR11803">
    <property type="entry name" value="2-IMINOBUTANOATE/2-IMINOPROPANOATE DEAMINASE RIDA"/>
    <property type="match status" value="1"/>
</dbReference>
<feature type="signal peptide" evidence="1">
    <location>
        <begin position="1"/>
        <end position="19"/>
    </location>
</feature>